<comment type="caution">
    <text evidence="2">The sequence shown here is derived from an EMBL/GenBank/DDBJ whole genome shotgun (WGS) entry which is preliminary data.</text>
</comment>
<keyword evidence="1" id="KW-1133">Transmembrane helix</keyword>
<accession>A0A931E8M3</accession>
<feature type="transmembrane region" description="Helical" evidence="1">
    <location>
        <begin position="7"/>
        <end position="27"/>
    </location>
</feature>
<keyword evidence="1" id="KW-0472">Membrane</keyword>
<name>A0A931E8M3_9BACT</name>
<keyword evidence="3" id="KW-1185">Reference proteome</keyword>
<evidence type="ECO:0000256" key="1">
    <source>
        <dbReference type="SAM" id="Phobius"/>
    </source>
</evidence>
<protein>
    <submittedName>
        <fullName evidence="2">Uncharacterized protein</fullName>
    </submittedName>
</protein>
<keyword evidence="1" id="KW-0812">Transmembrane</keyword>
<reference evidence="2" key="1">
    <citation type="submission" date="2020-11" db="EMBL/GenBank/DDBJ databases">
        <title>Bacterial whole genome sequence for Panacibacter sp. DH6.</title>
        <authorList>
            <person name="Le V."/>
            <person name="Ko S."/>
            <person name="Ahn C.-Y."/>
            <person name="Oh H.-M."/>
        </authorList>
    </citation>
    <scope>NUCLEOTIDE SEQUENCE</scope>
    <source>
        <strain evidence="2">DH6</strain>
    </source>
</reference>
<sequence length="64" mass="7403">MENISETVMLCMITIAAIQFIVIYFLVRHTVNEKEENSTPHKKIVELLKPAHRNSEQLNSECCN</sequence>
<dbReference type="AlphaFoldDB" id="A0A931E8M3"/>
<proteinExistence type="predicted"/>
<evidence type="ECO:0000313" key="2">
    <source>
        <dbReference type="EMBL" id="MBG9376239.1"/>
    </source>
</evidence>
<gene>
    <name evidence="2" type="ORF">I5907_08330</name>
</gene>
<dbReference type="Proteomes" id="UP000628448">
    <property type="component" value="Unassembled WGS sequence"/>
</dbReference>
<evidence type="ECO:0000313" key="3">
    <source>
        <dbReference type="Proteomes" id="UP000628448"/>
    </source>
</evidence>
<dbReference type="EMBL" id="JADWYR010000001">
    <property type="protein sequence ID" value="MBG9376239.1"/>
    <property type="molecule type" value="Genomic_DNA"/>
</dbReference>
<organism evidence="2 3">
    <name type="scientific">Panacibacter microcysteis</name>
    <dbReference type="NCBI Taxonomy" id="2793269"/>
    <lineage>
        <taxon>Bacteria</taxon>
        <taxon>Pseudomonadati</taxon>
        <taxon>Bacteroidota</taxon>
        <taxon>Chitinophagia</taxon>
        <taxon>Chitinophagales</taxon>
        <taxon>Chitinophagaceae</taxon>
        <taxon>Panacibacter</taxon>
    </lineage>
</organism>